<dbReference type="EC" id="2.1.1.77" evidence="3"/>
<evidence type="ECO:0000256" key="7">
    <source>
        <dbReference type="ARBA" id="ARBA00022679"/>
    </source>
</evidence>
<evidence type="ECO:0000256" key="6">
    <source>
        <dbReference type="ARBA" id="ARBA00022603"/>
    </source>
</evidence>
<gene>
    <name evidence="12" type="ORF">BIV57_00225</name>
</gene>
<evidence type="ECO:0000313" key="12">
    <source>
        <dbReference type="EMBL" id="OIV39313.1"/>
    </source>
</evidence>
<evidence type="ECO:0000256" key="4">
    <source>
        <dbReference type="ARBA" id="ARBA00013346"/>
    </source>
</evidence>
<name>A0A1J7C0S7_9ACTN</name>
<evidence type="ECO:0000256" key="10">
    <source>
        <dbReference type="ARBA" id="ARBA00031323"/>
    </source>
</evidence>
<evidence type="ECO:0000313" key="13">
    <source>
        <dbReference type="Proteomes" id="UP000243342"/>
    </source>
</evidence>
<evidence type="ECO:0000256" key="3">
    <source>
        <dbReference type="ARBA" id="ARBA00011890"/>
    </source>
</evidence>
<evidence type="ECO:0000256" key="2">
    <source>
        <dbReference type="ARBA" id="ARBA00005369"/>
    </source>
</evidence>
<keyword evidence="7 12" id="KW-0808">Transferase</keyword>
<dbReference type="InterPro" id="IPR027573">
    <property type="entry name" value="Methyltran_FxLD"/>
</dbReference>
<organism evidence="12 13">
    <name type="scientific">Mangrovactinospora gilvigrisea</name>
    <dbReference type="NCBI Taxonomy" id="1428644"/>
    <lineage>
        <taxon>Bacteria</taxon>
        <taxon>Bacillati</taxon>
        <taxon>Actinomycetota</taxon>
        <taxon>Actinomycetes</taxon>
        <taxon>Kitasatosporales</taxon>
        <taxon>Streptomycetaceae</taxon>
        <taxon>Mangrovactinospora</taxon>
    </lineage>
</organism>
<evidence type="ECO:0000256" key="1">
    <source>
        <dbReference type="ARBA" id="ARBA00004496"/>
    </source>
</evidence>
<evidence type="ECO:0000256" key="11">
    <source>
        <dbReference type="ARBA" id="ARBA00031350"/>
    </source>
</evidence>
<accession>A0A1J7C0S7</accession>
<dbReference type="STRING" id="1428644.BIV57_00225"/>
<comment type="subcellular location">
    <subcellularLocation>
        <location evidence="1">Cytoplasm</location>
    </subcellularLocation>
</comment>
<dbReference type="EMBL" id="MLCF01000002">
    <property type="protein sequence ID" value="OIV39313.1"/>
    <property type="molecule type" value="Genomic_DNA"/>
</dbReference>
<dbReference type="PANTHER" id="PTHR11579">
    <property type="entry name" value="PROTEIN-L-ISOASPARTATE O-METHYLTRANSFERASE"/>
    <property type="match status" value="1"/>
</dbReference>
<sequence>MAESTTTADAADLREKMICELKAAGDLTSPAVEAAMRAVPRHAFVPEADPERAYRPFDAVVTKLDAAGTPTSSVSAPQVQALMLQQADLAPGMRVLEIGSGGYNAALIAELVGAGGQVTTLDIDPHVTDRAKQLLTRHGYPAVRVATGDAFRGLPDHAPFDAIVVTAGAWDIPSAWHEQLAEGGRLVLPLRLRGLTRSIAFTRRDGHLESRSAHLCGFVPMQGRDAHPTRLLPVPGAPGVSLAFDDATDADPAALRAAAAGSRSEVWTGVSLGVQEPFDALQMWLATQLDGFCTMAVDQARDAGLVDAASPAFSLAAVSGGAFGYLTWRRRPNGAGPRVELGAHALGPHGAALAREIAEHVRSWDQQQRGGPGPVYTAHPATARITPQPDRRIITKRHTQLAITWPAALRGR</sequence>
<comment type="caution">
    <text evidence="12">The sequence shown here is derived from an EMBL/GenBank/DDBJ whole genome shotgun (WGS) entry which is preliminary data.</text>
</comment>
<dbReference type="InterPro" id="IPR029063">
    <property type="entry name" value="SAM-dependent_MTases_sf"/>
</dbReference>
<dbReference type="CDD" id="cd02440">
    <property type="entry name" value="AdoMet_MTases"/>
    <property type="match status" value="1"/>
</dbReference>
<evidence type="ECO:0000256" key="5">
    <source>
        <dbReference type="ARBA" id="ARBA00022490"/>
    </source>
</evidence>
<proteinExistence type="inferred from homology"/>
<keyword evidence="5" id="KW-0963">Cytoplasm</keyword>
<evidence type="ECO:0000256" key="8">
    <source>
        <dbReference type="ARBA" id="ARBA00022691"/>
    </source>
</evidence>
<dbReference type="GO" id="GO:0004719">
    <property type="term" value="F:protein-L-isoaspartate (D-aspartate) O-methyltransferase activity"/>
    <property type="evidence" value="ECO:0007669"/>
    <property type="project" value="UniProtKB-EC"/>
</dbReference>
<protein>
    <recommendedName>
        <fullName evidence="4">Protein-L-isoaspartate O-methyltransferase</fullName>
        <ecNumber evidence="3">2.1.1.77</ecNumber>
    </recommendedName>
    <alternativeName>
        <fullName evidence="11">L-isoaspartyl protein carboxyl methyltransferase</fullName>
    </alternativeName>
    <alternativeName>
        <fullName evidence="9">Protein L-isoaspartyl methyltransferase</fullName>
    </alternativeName>
    <alternativeName>
        <fullName evidence="10">Protein-beta-aspartate methyltransferase</fullName>
    </alternativeName>
</protein>
<dbReference type="NCBIfam" id="TIGR04364">
    <property type="entry name" value="methyltran_FxLD"/>
    <property type="match status" value="1"/>
</dbReference>
<dbReference type="InterPro" id="IPR000682">
    <property type="entry name" value="PCMT"/>
</dbReference>
<keyword evidence="8" id="KW-0949">S-adenosyl-L-methionine</keyword>
<keyword evidence="6 12" id="KW-0489">Methyltransferase</keyword>
<comment type="similarity">
    <text evidence="2">Belongs to the methyltransferase superfamily. L-isoaspartyl/D-aspartyl protein methyltransferase family.</text>
</comment>
<dbReference type="GO" id="GO:0005737">
    <property type="term" value="C:cytoplasm"/>
    <property type="evidence" value="ECO:0007669"/>
    <property type="project" value="UniProtKB-SubCell"/>
</dbReference>
<dbReference type="GO" id="GO:0032259">
    <property type="term" value="P:methylation"/>
    <property type="evidence" value="ECO:0007669"/>
    <property type="project" value="UniProtKB-KW"/>
</dbReference>
<dbReference type="AlphaFoldDB" id="A0A1J7C0S7"/>
<evidence type="ECO:0000256" key="9">
    <source>
        <dbReference type="ARBA" id="ARBA00030757"/>
    </source>
</evidence>
<dbReference type="SUPFAM" id="SSF53335">
    <property type="entry name" value="S-adenosyl-L-methionine-dependent methyltransferases"/>
    <property type="match status" value="1"/>
</dbReference>
<dbReference type="RefSeq" id="WP_071654512.1">
    <property type="nucleotide sequence ID" value="NZ_MLCF01000002.1"/>
</dbReference>
<keyword evidence="13" id="KW-1185">Reference proteome</keyword>
<dbReference type="Pfam" id="PF01135">
    <property type="entry name" value="PCMT"/>
    <property type="match status" value="1"/>
</dbReference>
<dbReference type="Proteomes" id="UP000243342">
    <property type="component" value="Unassembled WGS sequence"/>
</dbReference>
<dbReference type="OrthoDB" id="4035289at2"/>
<reference evidence="12 13" key="1">
    <citation type="submission" date="2016-10" db="EMBL/GenBank/DDBJ databases">
        <title>Genome sequence of Streptomyces gilvigriseus MUSC 26.</title>
        <authorList>
            <person name="Lee L.-H."/>
            <person name="Ser H.-L."/>
        </authorList>
    </citation>
    <scope>NUCLEOTIDE SEQUENCE [LARGE SCALE GENOMIC DNA]</scope>
    <source>
        <strain evidence="12 13">MUSC 26</strain>
    </source>
</reference>
<dbReference type="PANTHER" id="PTHR11579:SF0">
    <property type="entry name" value="PROTEIN-L-ISOASPARTATE(D-ASPARTATE) O-METHYLTRANSFERASE"/>
    <property type="match status" value="1"/>
</dbReference>
<dbReference type="Gene3D" id="3.40.50.150">
    <property type="entry name" value="Vaccinia Virus protein VP39"/>
    <property type="match status" value="1"/>
</dbReference>